<accession>A0A8J2I8R9</accession>
<dbReference type="SUPFAM" id="SSF48403">
    <property type="entry name" value="Ankyrin repeat"/>
    <property type="match status" value="1"/>
</dbReference>
<dbReference type="InterPro" id="IPR002110">
    <property type="entry name" value="Ankyrin_rpt"/>
</dbReference>
<comment type="caution">
    <text evidence="2">The sequence shown here is derived from an EMBL/GenBank/DDBJ whole genome shotgun (WGS) entry which is preliminary data.</text>
</comment>
<dbReference type="Proteomes" id="UP000676310">
    <property type="component" value="Unassembled WGS sequence"/>
</dbReference>
<evidence type="ECO:0000313" key="3">
    <source>
        <dbReference type="Proteomes" id="UP000676310"/>
    </source>
</evidence>
<name>A0A8J2I8R9_9PLEO</name>
<evidence type="ECO:0000313" key="2">
    <source>
        <dbReference type="EMBL" id="CAG5181154.1"/>
    </source>
</evidence>
<protein>
    <recommendedName>
        <fullName evidence="4">Ankyrin repeat protein</fullName>
    </recommendedName>
</protein>
<dbReference type="InterPro" id="IPR036770">
    <property type="entry name" value="Ankyrin_rpt-contain_sf"/>
</dbReference>
<dbReference type="GeneID" id="67021862"/>
<reference evidence="2" key="1">
    <citation type="submission" date="2021-05" db="EMBL/GenBank/DDBJ databases">
        <authorList>
            <person name="Stam R."/>
        </authorList>
    </citation>
    <scope>NUCLEOTIDE SEQUENCE</scope>
    <source>
        <strain evidence="2">CS162</strain>
    </source>
</reference>
<dbReference type="PROSITE" id="PS50088">
    <property type="entry name" value="ANK_REPEAT"/>
    <property type="match status" value="1"/>
</dbReference>
<dbReference type="RefSeq" id="XP_043173189.1">
    <property type="nucleotide sequence ID" value="XM_043317254.1"/>
</dbReference>
<sequence>MSIRAYAVVERLLAHAPVPLPSSVFEQPMTAAVSLEDGDMINMMMAVLSRYRRMGFKRSKVLRSDSTYGLLEPIQKAIDKECPEILELVLGHLRDYMKLPDKTHFRKWINQAVKLKHNKALISLLQAAPASSPIRINSKVFELGCRTGDSAIVNTLLTFGRIQLDSDNTSVSTLAIAIRLGHIPVIRTVIEAGADINMAMGTHRLKSKARTTVTPIEYAIHLKKYDAVAYLIECGASVPPVDTWPPSRKMQKVLQNAVNKKGATAK</sequence>
<keyword evidence="3" id="KW-1185">Reference proteome</keyword>
<proteinExistence type="predicted"/>
<evidence type="ECO:0000256" key="1">
    <source>
        <dbReference type="PROSITE-ProRule" id="PRU00023"/>
    </source>
</evidence>
<dbReference type="EMBL" id="CAJRGZ010000025">
    <property type="protein sequence ID" value="CAG5181154.1"/>
    <property type="molecule type" value="Genomic_DNA"/>
</dbReference>
<feature type="repeat" description="ANK" evidence="1">
    <location>
        <begin position="169"/>
        <end position="201"/>
    </location>
</feature>
<keyword evidence="1" id="KW-0040">ANK repeat</keyword>
<gene>
    <name evidence="2" type="ORF">ALTATR162_LOCUS9620</name>
</gene>
<dbReference type="Gene3D" id="1.25.40.20">
    <property type="entry name" value="Ankyrin repeat-containing domain"/>
    <property type="match status" value="1"/>
</dbReference>
<dbReference type="OrthoDB" id="3671334at2759"/>
<dbReference type="AlphaFoldDB" id="A0A8J2I8R9"/>
<dbReference type="PROSITE" id="PS50297">
    <property type="entry name" value="ANK_REP_REGION"/>
    <property type="match status" value="1"/>
</dbReference>
<organism evidence="2 3">
    <name type="scientific">Alternaria atra</name>
    <dbReference type="NCBI Taxonomy" id="119953"/>
    <lineage>
        <taxon>Eukaryota</taxon>
        <taxon>Fungi</taxon>
        <taxon>Dikarya</taxon>
        <taxon>Ascomycota</taxon>
        <taxon>Pezizomycotina</taxon>
        <taxon>Dothideomycetes</taxon>
        <taxon>Pleosporomycetidae</taxon>
        <taxon>Pleosporales</taxon>
        <taxon>Pleosporineae</taxon>
        <taxon>Pleosporaceae</taxon>
        <taxon>Alternaria</taxon>
        <taxon>Alternaria sect. Ulocladioides</taxon>
    </lineage>
</organism>
<evidence type="ECO:0008006" key="4">
    <source>
        <dbReference type="Google" id="ProtNLM"/>
    </source>
</evidence>